<keyword evidence="2" id="KW-1185">Reference proteome</keyword>
<evidence type="ECO:0000313" key="2">
    <source>
        <dbReference type="Proteomes" id="UP000499080"/>
    </source>
</evidence>
<dbReference type="EMBL" id="BGPR01000406">
    <property type="protein sequence ID" value="GBM18584.1"/>
    <property type="molecule type" value="Genomic_DNA"/>
</dbReference>
<proteinExistence type="predicted"/>
<sequence>MPTPRFEPGTFGLDASALASRPSCLEDILRRQIQNNVRGDDLFMLDAFRIYSFLPLRVECDPMFHGNYCSYWLLVMVIIGTITPLNL</sequence>
<protein>
    <submittedName>
        <fullName evidence="1">Uncharacterized protein</fullName>
    </submittedName>
</protein>
<gene>
    <name evidence="1" type="ORF">AVEN_47966_1</name>
</gene>
<comment type="caution">
    <text evidence="1">The sequence shown here is derived from an EMBL/GenBank/DDBJ whole genome shotgun (WGS) entry which is preliminary data.</text>
</comment>
<dbReference type="AlphaFoldDB" id="A0A4Y2DS84"/>
<organism evidence="1 2">
    <name type="scientific">Araneus ventricosus</name>
    <name type="common">Orbweaver spider</name>
    <name type="synonym">Epeira ventricosa</name>
    <dbReference type="NCBI Taxonomy" id="182803"/>
    <lineage>
        <taxon>Eukaryota</taxon>
        <taxon>Metazoa</taxon>
        <taxon>Ecdysozoa</taxon>
        <taxon>Arthropoda</taxon>
        <taxon>Chelicerata</taxon>
        <taxon>Arachnida</taxon>
        <taxon>Araneae</taxon>
        <taxon>Araneomorphae</taxon>
        <taxon>Entelegynae</taxon>
        <taxon>Araneoidea</taxon>
        <taxon>Araneidae</taxon>
        <taxon>Araneus</taxon>
    </lineage>
</organism>
<name>A0A4Y2DS84_ARAVE</name>
<dbReference type="Proteomes" id="UP000499080">
    <property type="component" value="Unassembled WGS sequence"/>
</dbReference>
<evidence type="ECO:0000313" key="1">
    <source>
        <dbReference type="EMBL" id="GBM18584.1"/>
    </source>
</evidence>
<reference evidence="1 2" key="1">
    <citation type="journal article" date="2019" name="Sci. Rep.">
        <title>Orb-weaving spider Araneus ventricosus genome elucidates the spidroin gene catalogue.</title>
        <authorList>
            <person name="Kono N."/>
            <person name="Nakamura H."/>
            <person name="Ohtoshi R."/>
            <person name="Moran D.A.P."/>
            <person name="Shinohara A."/>
            <person name="Yoshida Y."/>
            <person name="Fujiwara M."/>
            <person name="Mori M."/>
            <person name="Tomita M."/>
            <person name="Arakawa K."/>
        </authorList>
    </citation>
    <scope>NUCLEOTIDE SEQUENCE [LARGE SCALE GENOMIC DNA]</scope>
</reference>
<accession>A0A4Y2DS84</accession>